<gene>
    <name evidence="2" type="ORF">DYB32_007625</name>
</gene>
<dbReference type="PANTHER" id="PTHR11071:SF553">
    <property type="entry name" value="PEPTIDYL-PROLYL CIS-TRANS ISOMERASE"/>
    <property type="match status" value="1"/>
</dbReference>
<dbReference type="GO" id="GO:0006457">
    <property type="term" value="P:protein folding"/>
    <property type="evidence" value="ECO:0007669"/>
    <property type="project" value="TreeGrafter"/>
</dbReference>
<dbReference type="VEuPathDB" id="FungiDB:H310_05603"/>
<dbReference type="InterPro" id="IPR002130">
    <property type="entry name" value="Cyclophilin-type_PPIase_dom"/>
</dbReference>
<feature type="domain" description="PPIase cyclophilin-type" evidence="1">
    <location>
        <begin position="393"/>
        <end position="476"/>
    </location>
</feature>
<dbReference type="Gene3D" id="2.40.100.10">
    <property type="entry name" value="Cyclophilin-like"/>
    <property type="match status" value="2"/>
</dbReference>
<dbReference type="VEuPathDB" id="FungiDB:H310_05601"/>
<protein>
    <recommendedName>
        <fullName evidence="1">PPIase cyclophilin-type domain-containing protein</fullName>
    </recommendedName>
</protein>
<comment type="caution">
    <text evidence="2">The sequence shown here is derived from an EMBL/GenBank/DDBJ whole genome shotgun (WGS) entry which is preliminary data.</text>
</comment>
<name>A0A3R6Y4D3_9STRA</name>
<evidence type="ECO:0000313" key="2">
    <source>
        <dbReference type="EMBL" id="RHY26414.1"/>
    </source>
</evidence>
<dbReference type="PANTHER" id="PTHR11071">
    <property type="entry name" value="PEPTIDYL-PROLYL CIS-TRANS ISOMERASE"/>
    <property type="match status" value="1"/>
</dbReference>
<proteinExistence type="predicted"/>
<dbReference type="GO" id="GO:0016018">
    <property type="term" value="F:cyclosporin A binding"/>
    <property type="evidence" value="ECO:0007669"/>
    <property type="project" value="TreeGrafter"/>
</dbReference>
<dbReference type="SUPFAM" id="SSF50891">
    <property type="entry name" value="Cyclophilin-like"/>
    <property type="match status" value="2"/>
</dbReference>
<sequence length="479" mass="51763">MVNAFDKTNATPVSAFPTAFECTGALYVGHIAPILLEKKPVPSKAGTWLVEQVMMNGDHVGFICHHKDTMPSSLLTRIVAPNVTGDLLLQKIGRYGWGYESLEANTPLVHDRFRASAADYREDDRLIGGGYFLLVDAAHKAALVPALDSLYNLWSNHRFDINGTPFGVTCRYSQGEYELAWIVKTAETGEMVGFVYDGSYSMFDGSCDEEYIVGAERVFVPKSSGDGVVVTHLYMDIVPATAENFRALVTGDNAAGLSYKGSVCHRIITGFIVQCGDFETGKGYGGRSIYSTGKFSTAASFETVSVLMRCIDDEPAGLQLKHDKRYVLQMANSGPNSNGSQFCFMLGAAPHLNGRHVVFGQVVEGFEVVDLMETAGAAEDGVVLKHNVVLKKEDEATGLTLKHSKRGILQMANAGPNTNGAQFCFMLGPAKHLNGHHVVFGEVVQGLEVLDTMEAAGVATDDNQLVHKVALVDGGEIFD</sequence>
<dbReference type="GO" id="GO:0003755">
    <property type="term" value="F:peptidyl-prolyl cis-trans isomerase activity"/>
    <property type="evidence" value="ECO:0007669"/>
    <property type="project" value="InterPro"/>
</dbReference>
<evidence type="ECO:0000259" key="1">
    <source>
        <dbReference type="PROSITE" id="PS50072"/>
    </source>
</evidence>
<dbReference type="PROSITE" id="PS50072">
    <property type="entry name" value="CSA_PPIASE_2"/>
    <property type="match status" value="2"/>
</dbReference>
<dbReference type="InterPro" id="IPR029000">
    <property type="entry name" value="Cyclophilin-like_dom_sf"/>
</dbReference>
<dbReference type="Proteomes" id="UP000285060">
    <property type="component" value="Unassembled WGS sequence"/>
</dbReference>
<dbReference type="GO" id="GO:0005737">
    <property type="term" value="C:cytoplasm"/>
    <property type="evidence" value="ECO:0007669"/>
    <property type="project" value="TreeGrafter"/>
</dbReference>
<evidence type="ECO:0000313" key="3">
    <source>
        <dbReference type="Proteomes" id="UP000285060"/>
    </source>
</evidence>
<accession>A0A3R6Y4D3</accession>
<feature type="domain" description="PPIase cyclophilin-type" evidence="1">
    <location>
        <begin position="227"/>
        <end position="395"/>
    </location>
</feature>
<dbReference type="AlphaFoldDB" id="A0A3R6Y4D3"/>
<reference evidence="2 3" key="1">
    <citation type="submission" date="2018-08" db="EMBL/GenBank/DDBJ databases">
        <title>Aphanomyces genome sequencing and annotation.</title>
        <authorList>
            <person name="Minardi D."/>
            <person name="Oidtmann B."/>
            <person name="Van Der Giezen M."/>
            <person name="Studholme D.J."/>
        </authorList>
    </citation>
    <scope>NUCLEOTIDE SEQUENCE [LARGE SCALE GENOMIC DNA]</scope>
    <source>
        <strain evidence="2 3">NJM0002</strain>
    </source>
</reference>
<dbReference type="EMBL" id="QUSY01001007">
    <property type="protein sequence ID" value="RHY26414.1"/>
    <property type="molecule type" value="Genomic_DNA"/>
</dbReference>
<dbReference type="Pfam" id="PF00160">
    <property type="entry name" value="Pro_isomerase"/>
    <property type="match status" value="2"/>
</dbReference>
<keyword evidence="3" id="KW-1185">Reference proteome</keyword>
<dbReference type="PRINTS" id="PR00153">
    <property type="entry name" value="CSAPPISMRASE"/>
</dbReference>
<organism evidence="2 3">
    <name type="scientific">Aphanomyces invadans</name>
    <dbReference type="NCBI Taxonomy" id="157072"/>
    <lineage>
        <taxon>Eukaryota</taxon>
        <taxon>Sar</taxon>
        <taxon>Stramenopiles</taxon>
        <taxon>Oomycota</taxon>
        <taxon>Saprolegniomycetes</taxon>
        <taxon>Saprolegniales</taxon>
        <taxon>Verrucalvaceae</taxon>
        <taxon>Aphanomyces</taxon>
    </lineage>
</organism>